<keyword evidence="9" id="KW-1185">Reference proteome</keyword>
<dbReference type="Pfam" id="PF07195">
    <property type="entry name" value="FliD_C"/>
    <property type="match status" value="1"/>
</dbReference>
<comment type="subcellular location">
    <subcellularLocation>
        <location evidence="5">Secreted</location>
    </subcellularLocation>
    <subcellularLocation>
        <location evidence="5">Bacterial flagellum</location>
    </subcellularLocation>
</comment>
<dbReference type="AlphaFoldDB" id="A0AA46ACK2"/>
<sequence>MAGEITVGNLVGNIDINQILQMMQTIKSQQILYYQSQQSDISNKKSAINQLGSLVNDFKNAFNTLTDSTIFNNKNVSVSNQNVVSAVVTDTTKLNLTNIDLTVNQLAKNAVWLSNSGVSDANAPITTLGNGTLTINYANGTKSININYDNTKSLNDIANAITSASNGEIIGSIVYDGSKYRLMVTSKDTGANNDITGMVDSLSDSSSLAAAIGGIYQKQQAQDSQITLYGNTITSSNNTFNNLIPGLSITALSTGSSNISVSNDYSSLKQTISNLVDKYNKIVDFISTNTGKDGVLSGEYSLNSITDQIFNGLQPLLTEGILNFDYHTGHLSVDNTKLDAEISTNLDTLKTNISQVKNNLFNYMLYITGIDGIIQQKSVSYDNQINSINETIQSLQDRLNSEMDNLKQQFIYMQNIMQQYQSLGTTISATFLNKSNNG</sequence>
<keyword evidence="8" id="KW-0969">Cilium</keyword>
<dbReference type="GO" id="GO:0009421">
    <property type="term" value="C:bacterial-type flagellum filament cap"/>
    <property type="evidence" value="ECO:0007669"/>
    <property type="project" value="InterPro"/>
</dbReference>
<evidence type="ECO:0000313" key="8">
    <source>
        <dbReference type="EMBL" id="SMP00231.1"/>
    </source>
</evidence>
<name>A0AA46ACK2_9AQUI</name>
<evidence type="ECO:0000256" key="1">
    <source>
        <dbReference type="ARBA" id="ARBA00009764"/>
    </source>
</evidence>
<keyword evidence="8" id="KW-0966">Cell projection</keyword>
<dbReference type="EMBL" id="FXTX01000001">
    <property type="protein sequence ID" value="SMP00231.1"/>
    <property type="molecule type" value="Genomic_DNA"/>
</dbReference>
<comment type="similarity">
    <text evidence="1 5">Belongs to the FliD family.</text>
</comment>
<comment type="function">
    <text evidence="5">Required for morphogenesis and for the elongation of the flagellar filament by facilitating polymerization of the flagellin monomers at the tip of growing filament. Forms a capping structure, which prevents flagellin subunits (transported through the central channel of the flagellum) from leaking out without polymerization at the distal end.</text>
</comment>
<dbReference type="PANTHER" id="PTHR30288">
    <property type="entry name" value="FLAGELLAR CAP/ASSEMBLY PROTEIN FLID"/>
    <property type="match status" value="1"/>
</dbReference>
<dbReference type="Pfam" id="PF07196">
    <property type="entry name" value="Flagellin_IN"/>
    <property type="match status" value="1"/>
</dbReference>
<comment type="subunit">
    <text evidence="2 5">Homopentamer.</text>
</comment>
<dbReference type="GO" id="GO:0005576">
    <property type="term" value="C:extracellular region"/>
    <property type="evidence" value="ECO:0007669"/>
    <property type="project" value="UniProtKB-SubCell"/>
</dbReference>
<evidence type="ECO:0000259" key="7">
    <source>
        <dbReference type="Pfam" id="PF07195"/>
    </source>
</evidence>
<reference evidence="8" key="1">
    <citation type="submission" date="2017-05" db="EMBL/GenBank/DDBJ databases">
        <authorList>
            <person name="Varghese N."/>
            <person name="Submissions S."/>
        </authorList>
    </citation>
    <scope>NUCLEOTIDE SEQUENCE</scope>
    <source>
        <strain evidence="8">DSM 18763</strain>
    </source>
</reference>
<evidence type="ECO:0000313" key="9">
    <source>
        <dbReference type="Proteomes" id="UP001157947"/>
    </source>
</evidence>
<organism evidence="8 9">
    <name type="scientific">Venenivibrio stagnispumantis</name>
    <dbReference type="NCBI Taxonomy" id="407998"/>
    <lineage>
        <taxon>Bacteria</taxon>
        <taxon>Pseudomonadati</taxon>
        <taxon>Aquificota</taxon>
        <taxon>Aquificia</taxon>
        <taxon>Aquificales</taxon>
        <taxon>Hydrogenothermaceae</taxon>
        <taxon>Venenivibrio</taxon>
    </lineage>
</organism>
<dbReference type="GO" id="GO:0007155">
    <property type="term" value="P:cell adhesion"/>
    <property type="evidence" value="ECO:0007669"/>
    <property type="project" value="InterPro"/>
</dbReference>
<dbReference type="RefSeq" id="WP_265133717.1">
    <property type="nucleotide sequence ID" value="NZ_FXTX01000001.1"/>
</dbReference>
<dbReference type="InterPro" id="IPR010809">
    <property type="entry name" value="FliD_C"/>
</dbReference>
<keyword evidence="5" id="KW-0964">Secreted</keyword>
<dbReference type="PANTHER" id="PTHR30288:SF0">
    <property type="entry name" value="FLAGELLAR HOOK-ASSOCIATED PROTEIN 2"/>
    <property type="match status" value="1"/>
</dbReference>
<dbReference type="InterPro" id="IPR003481">
    <property type="entry name" value="FliD_N"/>
</dbReference>
<proteinExistence type="inferred from homology"/>
<keyword evidence="8" id="KW-0282">Flagellum</keyword>
<evidence type="ECO:0000256" key="3">
    <source>
        <dbReference type="ARBA" id="ARBA00023054"/>
    </source>
</evidence>
<dbReference type="InterPro" id="IPR010810">
    <property type="entry name" value="Flagellin_hook_IN_motif"/>
</dbReference>
<gene>
    <name evidence="8" type="ORF">SAMN06264868_10127</name>
</gene>
<dbReference type="Pfam" id="PF02465">
    <property type="entry name" value="FliD_N"/>
    <property type="match status" value="1"/>
</dbReference>
<dbReference type="GO" id="GO:0009424">
    <property type="term" value="C:bacterial-type flagellum hook"/>
    <property type="evidence" value="ECO:0007669"/>
    <property type="project" value="UniProtKB-UniRule"/>
</dbReference>
<protein>
    <recommendedName>
        <fullName evidence="5">Flagellar hook-associated protein 2</fullName>
        <shortName evidence="5">HAP2</shortName>
    </recommendedName>
    <alternativeName>
        <fullName evidence="5">Flagellar cap protein</fullName>
    </alternativeName>
</protein>
<keyword evidence="3" id="KW-0175">Coiled coil</keyword>
<comment type="caution">
    <text evidence="8">The sequence shown here is derived from an EMBL/GenBank/DDBJ whole genome shotgun (WGS) entry which is preliminary data.</text>
</comment>
<evidence type="ECO:0000256" key="2">
    <source>
        <dbReference type="ARBA" id="ARBA00011255"/>
    </source>
</evidence>
<evidence type="ECO:0000256" key="4">
    <source>
        <dbReference type="ARBA" id="ARBA00023143"/>
    </source>
</evidence>
<feature type="domain" description="Flagellar hook-associated protein 2 N-terminal" evidence="6">
    <location>
        <begin position="13"/>
        <end position="109"/>
    </location>
</feature>
<accession>A0AA46ACK2</accession>
<keyword evidence="4 5" id="KW-0975">Bacterial flagellum</keyword>
<dbReference type="GO" id="GO:0071973">
    <property type="term" value="P:bacterial-type flagellum-dependent cell motility"/>
    <property type="evidence" value="ECO:0007669"/>
    <property type="project" value="TreeGrafter"/>
</dbReference>
<evidence type="ECO:0000256" key="5">
    <source>
        <dbReference type="RuleBase" id="RU362066"/>
    </source>
</evidence>
<feature type="domain" description="Flagellar hook-associated protein 2 C-terminal" evidence="7">
    <location>
        <begin position="221"/>
        <end position="422"/>
    </location>
</feature>
<dbReference type="InterPro" id="IPR040026">
    <property type="entry name" value="FliD"/>
</dbReference>
<dbReference type="Proteomes" id="UP001157947">
    <property type="component" value="Unassembled WGS sequence"/>
</dbReference>
<evidence type="ECO:0000259" key="6">
    <source>
        <dbReference type="Pfam" id="PF02465"/>
    </source>
</evidence>